<dbReference type="AlphaFoldDB" id="A0A0A8Y8W2"/>
<dbReference type="EMBL" id="GBRH01275666">
    <property type="protein sequence ID" value="JAD22229.1"/>
    <property type="molecule type" value="Transcribed_RNA"/>
</dbReference>
<organism evidence="1">
    <name type="scientific">Arundo donax</name>
    <name type="common">Giant reed</name>
    <name type="synonym">Donax arundinaceus</name>
    <dbReference type="NCBI Taxonomy" id="35708"/>
    <lineage>
        <taxon>Eukaryota</taxon>
        <taxon>Viridiplantae</taxon>
        <taxon>Streptophyta</taxon>
        <taxon>Embryophyta</taxon>
        <taxon>Tracheophyta</taxon>
        <taxon>Spermatophyta</taxon>
        <taxon>Magnoliopsida</taxon>
        <taxon>Liliopsida</taxon>
        <taxon>Poales</taxon>
        <taxon>Poaceae</taxon>
        <taxon>PACMAD clade</taxon>
        <taxon>Arundinoideae</taxon>
        <taxon>Arundineae</taxon>
        <taxon>Arundo</taxon>
    </lineage>
</organism>
<accession>A0A0A8Y8W2</accession>
<reference evidence="1" key="1">
    <citation type="submission" date="2014-09" db="EMBL/GenBank/DDBJ databases">
        <authorList>
            <person name="Magalhaes I.L.F."/>
            <person name="Oliveira U."/>
            <person name="Santos F.R."/>
            <person name="Vidigal T.H.D.A."/>
            <person name="Brescovit A.D."/>
            <person name="Santos A.J."/>
        </authorList>
    </citation>
    <scope>NUCLEOTIDE SEQUENCE</scope>
    <source>
        <tissue evidence="1">Shoot tissue taken approximately 20 cm above the soil surface</tissue>
    </source>
</reference>
<proteinExistence type="predicted"/>
<name>A0A0A8Y8W2_ARUDO</name>
<reference evidence="1" key="2">
    <citation type="journal article" date="2015" name="Data Brief">
        <title>Shoot transcriptome of the giant reed, Arundo donax.</title>
        <authorList>
            <person name="Barrero R.A."/>
            <person name="Guerrero F.D."/>
            <person name="Moolhuijzen P."/>
            <person name="Goolsby J.A."/>
            <person name="Tidwell J."/>
            <person name="Bellgard S.E."/>
            <person name="Bellgard M.I."/>
        </authorList>
    </citation>
    <scope>NUCLEOTIDE SEQUENCE</scope>
    <source>
        <tissue evidence="1">Shoot tissue taken approximately 20 cm above the soil surface</tissue>
    </source>
</reference>
<protein>
    <submittedName>
        <fullName evidence="1">Uncharacterized protein</fullName>
    </submittedName>
</protein>
<evidence type="ECO:0000313" key="1">
    <source>
        <dbReference type="EMBL" id="JAD22229.1"/>
    </source>
</evidence>
<sequence>MLSPIINMTSPCKKPEEES</sequence>